<sequence>MAALRHDTLTASGSRDGAYKAVGFRGSRVSRVLWMLEELQVPYEFVETELRSDRLYALNPSGKCPVLIDGDLVVTDSAAICIYLADKHAEKNMGAAPGPAGRAQMDSWMHFAQSELEAPLWNKLRHHYLLPEDLRVEVGPAAAHDFASEVKALDRRLEGREYALGGRFSAVDVLVGEIGAWARNARFRIESDRVNAYLDRVLSRPARARAQANGGAFK</sequence>
<dbReference type="Pfam" id="PF13417">
    <property type="entry name" value="GST_N_3"/>
    <property type="match status" value="1"/>
</dbReference>
<dbReference type="InterPro" id="IPR036249">
    <property type="entry name" value="Thioredoxin-like_sf"/>
</dbReference>
<dbReference type="EMBL" id="PXYK01000022">
    <property type="protein sequence ID" value="PSJ56312.1"/>
    <property type="molecule type" value="Genomic_DNA"/>
</dbReference>
<dbReference type="OrthoDB" id="5740960at2"/>
<reference evidence="3 4" key="1">
    <citation type="submission" date="2018-03" db="EMBL/GenBank/DDBJ databases">
        <title>The draft genome of Mesorhizobium sp. 6GN-30.</title>
        <authorList>
            <person name="Liu L."/>
            <person name="Li L."/>
            <person name="Wang T."/>
            <person name="Zhang X."/>
            <person name="Liang L."/>
        </authorList>
    </citation>
    <scope>NUCLEOTIDE SEQUENCE [LARGE SCALE GENOMIC DNA]</scope>
    <source>
        <strain evidence="3 4">6GN30</strain>
    </source>
</reference>
<dbReference type="PANTHER" id="PTHR44051:SF8">
    <property type="entry name" value="GLUTATHIONE S-TRANSFERASE GSTA"/>
    <property type="match status" value="1"/>
</dbReference>
<dbReference type="Gene3D" id="3.40.30.10">
    <property type="entry name" value="Glutaredoxin"/>
    <property type="match status" value="1"/>
</dbReference>
<proteinExistence type="predicted"/>
<organism evidence="3 4">
    <name type="scientific">Kumtagia ephedrae</name>
    <dbReference type="NCBI Taxonomy" id="2116701"/>
    <lineage>
        <taxon>Bacteria</taxon>
        <taxon>Pseudomonadati</taxon>
        <taxon>Pseudomonadota</taxon>
        <taxon>Alphaproteobacteria</taxon>
        <taxon>Hyphomicrobiales</taxon>
        <taxon>Phyllobacteriaceae</taxon>
        <taxon>Kumtagia</taxon>
    </lineage>
</organism>
<dbReference type="PROSITE" id="PS50405">
    <property type="entry name" value="GST_CTER"/>
    <property type="match status" value="1"/>
</dbReference>
<dbReference type="InterPro" id="IPR040079">
    <property type="entry name" value="Glutathione_S-Trfase"/>
</dbReference>
<dbReference type="PROSITE" id="PS50404">
    <property type="entry name" value="GST_NTER"/>
    <property type="match status" value="1"/>
</dbReference>
<dbReference type="InterPro" id="IPR004045">
    <property type="entry name" value="Glutathione_S-Trfase_N"/>
</dbReference>
<evidence type="ECO:0000313" key="4">
    <source>
        <dbReference type="Proteomes" id="UP000241229"/>
    </source>
</evidence>
<dbReference type="SUPFAM" id="SSF47616">
    <property type="entry name" value="GST C-terminal domain-like"/>
    <property type="match status" value="1"/>
</dbReference>
<dbReference type="PANTHER" id="PTHR44051">
    <property type="entry name" value="GLUTATHIONE S-TRANSFERASE-RELATED"/>
    <property type="match status" value="1"/>
</dbReference>
<keyword evidence="4" id="KW-1185">Reference proteome</keyword>
<comment type="caution">
    <text evidence="3">The sequence shown here is derived from an EMBL/GenBank/DDBJ whole genome shotgun (WGS) entry which is preliminary data.</text>
</comment>
<dbReference type="GO" id="GO:0016740">
    <property type="term" value="F:transferase activity"/>
    <property type="evidence" value="ECO:0007669"/>
    <property type="project" value="UniProtKB-KW"/>
</dbReference>
<dbReference type="Gene3D" id="1.20.1050.10">
    <property type="match status" value="1"/>
</dbReference>
<dbReference type="SFLD" id="SFLDS00019">
    <property type="entry name" value="Glutathione_Transferase_(cytos"/>
    <property type="match status" value="1"/>
</dbReference>
<name>A0A2P7S1I3_9HYPH</name>
<dbReference type="SUPFAM" id="SSF52833">
    <property type="entry name" value="Thioredoxin-like"/>
    <property type="match status" value="1"/>
</dbReference>
<dbReference type="CDD" id="cd03046">
    <property type="entry name" value="GST_N_GTT1_like"/>
    <property type="match status" value="1"/>
</dbReference>
<evidence type="ECO:0000259" key="1">
    <source>
        <dbReference type="PROSITE" id="PS50404"/>
    </source>
</evidence>
<gene>
    <name evidence="3" type="ORF">C7I84_20790</name>
</gene>
<dbReference type="InterPro" id="IPR010987">
    <property type="entry name" value="Glutathione-S-Trfase_C-like"/>
</dbReference>
<dbReference type="InterPro" id="IPR036282">
    <property type="entry name" value="Glutathione-S-Trfase_C_sf"/>
</dbReference>
<evidence type="ECO:0000259" key="2">
    <source>
        <dbReference type="PROSITE" id="PS50405"/>
    </source>
</evidence>
<evidence type="ECO:0000313" key="3">
    <source>
        <dbReference type="EMBL" id="PSJ56312.1"/>
    </source>
</evidence>
<dbReference type="CDD" id="cd03207">
    <property type="entry name" value="GST_C_8"/>
    <property type="match status" value="1"/>
</dbReference>
<feature type="domain" description="GST C-terminal" evidence="2">
    <location>
        <begin position="98"/>
        <end position="218"/>
    </location>
</feature>
<dbReference type="SFLD" id="SFLDG01150">
    <property type="entry name" value="Main.1:_Beta-like"/>
    <property type="match status" value="1"/>
</dbReference>
<keyword evidence="3" id="KW-0808">Transferase</keyword>
<dbReference type="SFLD" id="SFLDG00358">
    <property type="entry name" value="Main_(cytGST)"/>
    <property type="match status" value="1"/>
</dbReference>
<feature type="domain" description="GST N-terminal" evidence="1">
    <location>
        <begin position="17"/>
        <end position="92"/>
    </location>
</feature>
<dbReference type="AlphaFoldDB" id="A0A2P7S1I3"/>
<dbReference type="Proteomes" id="UP000241229">
    <property type="component" value="Unassembled WGS sequence"/>
</dbReference>
<accession>A0A2P7S1I3</accession>
<protein>
    <submittedName>
        <fullName evidence="3">Glutathione S-transferase family protein</fullName>
    </submittedName>
</protein>